<feature type="region of interest" description="Disordered" evidence="13">
    <location>
        <begin position="531"/>
        <end position="575"/>
    </location>
</feature>
<dbReference type="SMART" id="SM00119">
    <property type="entry name" value="HECTc"/>
    <property type="match status" value="1"/>
</dbReference>
<evidence type="ECO:0000313" key="17">
    <source>
        <dbReference type="Proteomes" id="UP000274131"/>
    </source>
</evidence>
<feature type="compositionally biased region" description="Polar residues" evidence="13">
    <location>
        <begin position="979"/>
        <end position="989"/>
    </location>
</feature>
<evidence type="ECO:0000256" key="11">
    <source>
        <dbReference type="PROSITE-ProRule" id="PRU00104"/>
    </source>
</evidence>
<dbReference type="InterPro" id="IPR057948">
    <property type="entry name" value="TPR_TRIP12_N"/>
</dbReference>
<dbReference type="STRING" id="51028.A0A158QAH4"/>
<dbReference type="PANTHER" id="PTHR45670">
    <property type="entry name" value="E3 UBIQUITIN-PROTEIN LIGASE TRIP12"/>
    <property type="match status" value="1"/>
</dbReference>
<evidence type="ECO:0000313" key="18">
    <source>
        <dbReference type="WBParaSite" id="EVEC_0000516401-mRNA-1"/>
    </source>
</evidence>
<dbReference type="Gene3D" id="3.30.720.50">
    <property type="match status" value="1"/>
</dbReference>
<keyword evidence="8 11" id="KW-0833">Ubl conjugation pathway</keyword>
<feature type="region of interest" description="Disordered" evidence="13">
    <location>
        <begin position="378"/>
        <end position="400"/>
    </location>
</feature>
<dbReference type="GO" id="GO:0043161">
    <property type="term" value="P:proteasome-mediated ubiquitin-dependent protein catabolic process"/>
    <property type="evidence" value="ECO:0007669"/>
    <property type="project" value="TreeGrafter"/>
</dbReference>
<dbReference type="InterPro" id="IPR018123">
    <property type="entry name" value="WWE-dom_subgr"/>
</dbReference>
<dbReference type="Gene3D" id="3.30.2410.10">
    <property type="entry name" value="Hect, E3 ligase catalytic domain"/>
    <property type="match status" value="1"/>
</dbReference>
<protein>
    <recommendedName>
        <fullName evidence="12">E3 ubiquitin-protein ligase</fullName>
        <ecNumber evidence="12">2.3.2.26</ecNumber>
    </recommendedName>
</protein>
<reference evidence="16 17" key="2">
    <citation type="submission" date="2018-10" db="EMBL/GenBank/DDBJ databases">
        <authorList>
            <consortium name="Pathogen Informatics"/>
        </authorList>
    </citation>
    <scope>NUCLEOTIDE SEQUENCE [LARGE SCALE GENOMIC DNA]</scope>
</reference>
<keyword evidence="7" id="KW-0227">DNA damage</keyword>
<comment type="subcellular location">
    <subcellularLocation>
        <location evidence="2">Nucleus</location>
        <location evidence="2">Nucleoplasm</location>
    </subcellularLocation>
</comment>
<comment type="pathway">
    <text evidence="3 12">Protein modification; protein ubiquitination.</text>
</comment>
<dbReference type="PROSITE" id="PS50918">
    <property type="entry name" value="WWE"/>
    <property type="match status" value="1"/>
</dbReference>
<dbReference type="InterPro" id="IPR016024">
    <property type="entry name" value="ARM-type_fold"/>
</dbReference>
<feature type="region of interest" description="Disordered" evidence="13">
    <location>
        <begin position="959"/>
        <end position="989"/>
    </location>
</feature>
<dbReference type="Proteomes" id="UP000274131">
    <property type="component" value="Unassembled WGS sequence"/>
</dbReference>
<dbReference type="Pfam" id="PF25579">
    <property type="entry name" value="TPR_TRIP12_N"/>
    <property type="match status" value="1"/>
</dbReference>
<dbReference type="PROSITE" id="PS50237">
    <property type="entry name" value="HECT"/>
    <property type="match status" value="1"/>
</dbReference>
<evidence type="ECO:0000256" key="6">
    <source>
        <dbReference type="ARBA" id="ARBA00022679"/>
    </source>
</evidence>
<dbReference type="SUPFAM" id="SSF48371">
    <property type="entry name" value="ARM repeat"/>
    <property type="match status" value="1"/>
</dbReference>
<dbReference type="SUPFAM" id="SSF56204">
    <property type="entry name" value="Hect, E3 ligase catalytic domain"/>
    <property type="match status" value="1"/>
</dbReference>
<gene>
    <name evidence="16" type="ORF">EVEC_LOCUS4817</name>
</gene>
<dbReference type="InterPro" id="IPR000569">
    <property type="entry name" value="HECT_dom"/>
</dbReference>
<dbReference type="GO" id="GO:0016607">
    <property type="term" value="C:nuclear speck"/>
    <property type="evidence" value="ECO:0007669"/>
    <property type="project" value="TreeGrafter"/>
</dbReference>
<dbReference type="EMBL" id="UXUI01007971">
    <property type="protein sequence ID" value="VDD90066.1"/>
    <property type="molecule type" value="Genomic_DNA"/>
</dbReference>
<dbReference type="Gene3D" id="3.90.1750.10">
    <property type="entry name" value="Hect, E3 ligase catalytic domains"/>
    <property type="match status" value="1"/>
</dbReference>
<reference evidence="18" key="1">
    <citation type="submission" date="2016-04" db="UniProtKB">
        <authorList>
            <consortium name="WormBaseParasite"/>
        </authorList>
    </citation>
    <scope>IDENTIFICATION</scope>
</reference>
<comment type="similarity">
    <text evidence="4 12">Belongs to the UPL family. K-HECT subfamily.</text>
</comment>
<accession>A0A158QAH4</accession>
<name>A0A158QAH4_ENTVE</name>
<dbReference type="EC" id="2.3.2.26" evidence="12"/>
<keyword evidence="17" id="KW-1185">Reference proteome</keyword>
<dbReference type="InterPro" id="IPR035983">
    <property type="entry name" value="Hect_E3_ubiquitin_ligase"/>
</dbReference>
<evidence type="ECO:0000256" key="13">
    <source>
        <dbReference type="SAM" id="MobiDB-lite"/>
    </source>
</evidence>
<dbReference type="GO" id="GO:0000209">
    <property type="term" value="P:protein polyubiquitination"/>
    <property type="evidence" value="ECO:0007669"/>
    <property type="project" value="TreeGrafter"/>
</dbReference>
<feature type="compositionally biased region" description="Polar residues" evidence="13">
    <location>
        <begin position="536"/>
        <end position="564"/>
    </location>
</feature>
<feature type="region of interest" description="Disordered" evidence="13">
    <location>
        <begin position="1072"/>
        <end position="1098"/>
    </location>
</feature>
<evidence type="ECO:0000313" key="16">
    <source>
        <dbReference type="EMBL" id="VDD90066.1"/>
    </source>
</evidence>
<evidence type="ECO:0000256" key="8">
    <source>
        <dbReference type="ARBA" id="ARBA00022786"/>
    </source>
</evidence>
<sequence>MDGLRSANEIRQSEAASELAEMLLLGNEESLPNLPLKEIVHALIALLQKEHNFELMLTAARCISNMLEALPRALPIVIDAVPYLLEKLKRIECIDVAEQSLMALEVMSKRNGKNIMLAGGIAATISHVDFFSVPSQRLAFQVAANCASFVSANEFAHVRDSLPDLTQRLFIEDKRCLESICSLFCRLVDNLRNSADKLREVAGQNYALLKNVQHLLLMQPCPVGPSTFQSLIRMLRFMAQKCSDIAVALINMDFARTIRFLIVGSEGDESSLEVVNRPSQQLQELVFLAGELLPLLPSDGLFEIDSVMIRSHLSLYESSQAQWFWKDDLHQWQPFSNFDARIIEAAQMANETEISLQINGNVYRIDFQRMVQQNHVTGNERAIQRKNAPSVPKSRSSGSEDDCRLELLKTKPVAIEDVIKLLFPILVEIDGSSSGPALRYESLRVMLRMVYPSQSELLKSILNDLPVAGHIASALASPRSKDLCIVASALQLVHLILDKLPELYAPLFRREGVAHEVEKLARIKLESPVTLPPVRSSPSVLTESKDSPSSTKSRGSLKSRSSNGHNDELVNGKQATVCGRNYGQLPTTSEVATTSNEGARVIVSSSGGKHRRKRSPESPISKKESRRKGSSSNFLHSIRIPSFRMPGALSSRSPSDGGVPIEGSAASSSAPSSSHSTVSTRPRLPFPYVVGSSQLAASYSSILMHSSTTGHSGIPIPISTSSTSSHVSALNHQQKEKVRQWIRKEAEHLMVTYLSCPSIGNDSLATSTIVRMSAVASALTGDKDVGCAPLNEIKSIILENDVSAFELSHSGVLSALTCYLTSAPGGIQPTRKLRLKRFCAVFMSLNADNLRPADEAKCWVAFEALVSKLLASVAQLEQFQVKVTDMAAVVSGSSANALRGAQALRFFQTHQIRCNLRRHPSCRELKEWRRGHGSIKVDPFTSISAIEKYLLDRGVGYVRSDESSGDDNDSEDDEMPSEGSVNAQQSGQQRRIDIIINEEKIPGHMSILQIYAAGKTRYKDGTVMGKQRDFILFPENIAIRQYSPSMMGENSDQLSIATGLWMNTHTLYYKAASTPPSPEMTSESTSSKQLNSKSDRKERRSRVDEHLWLEGQIPKFDCPLDRYLTGSLPVEIEDPSVPSLVLLRALYGLNRFWWCLFDDEDIPPSSHAPLLPSTAFHSCKLNAKLGRQLSDFLSVATQQVPKWASDLVEAVPFIFTFASRRNLLYCTAFGRDRALMHLVNQADGGHADGESGRLTPRLERRKVSIRREDLLRQAEQALNRLGSSRAMLEVGFEGEAGTGFGPTLEFYSTVSREIQKASLKLWNGTPVTLQDSAAVHASQNAKQRDARLRKFEFIGRLLAQALIDARMLDIPFNPIFFKWFCGEDRSFGLADLEVLDKDLYHSLRALATSTADEIISLDQMFTLPGDDNFELIKGGKHRTVEKSNLVSHWKLVEGVRREMEAVRRGFETVINVRDLTCFTPDEMEELFCGCSDVNWSRTWSEPVLQTSIKPDHGYSHDSDQIHWLIRMLSEYNREQQRKFLQFVTGSPKLPVGGFRSLNPPLTVVKKSGSYSDNDAELPSAMTCYNYLKIPAYSSYEVFKQRFEPVKISSRKKIPIRLSTRLHSSSRQPPYLFVAYGFIGPGVANSPLYTVCYYDGPIAIRRLLMGTFGRASVVGRETPFKPVNLGNDGVSTVGLVQGISRVGGLYRSENEHPEETGTFVEIQRAITSSHFGSVKLGES</sequence>
<keyword evidence="10" id="KW-0539">Nucleus</keyword>
<evidence type="ECO:0000256" key="12">
    <source>
        <dbReference type="RuleBase" id="RU369009"/>
    </source>
</evidence>
<dbReference type="Gene3D" id="1.25.10.10">
    <property type="entry name" value="Leucine-rich Repeat Variant"/>
    <property type="match status" value="1"/>
</dbReference>
<evidence type="ECO:0000259" key="14">
    <source>
        <dbReference type="PROSITE" id="PS50237"/>
    </source>
</evidence>
<dbReference type="OrthoDB" id="271273at2759"/>
<dbReference type="PANTHER" id="PTHR45670:SF13">
    <property type="entry name" value="E3 UBIQUITIN-PROTEIN LIGASE TRIP12"/>
    <property type="match status" value="1"/>
</dbReference>
<dbReference type="InterPro" id="IPR004170">
    <property type="entry name" value="WWE_dom"/>
</dbReference>
<evidence type="ECO:0000256" key="4">
    <source>
        <dbReference type="ARBA" id="ARBA00006331"/>
    </source>
</evidence>
<dbReference type="GO" id="GO:0061630">
    <property type="term" value="F:ubiquitin protein ligase activity"/>
    <property type="evidence" value="ECO:0007669"/>
    <property type="project" value="UniProtKB-UniRule"/>
</dbReference>
<feature type="compositionally biased region" description="Low complexity" evidence="13">
    <location>
        <begin position="664"/>
        <end position="679"/>
    </location>
</feature>
<dbReference type="SUPFAM" id="SSF117839">
    <property type="entry name" value="WWE domain"/>
    <property type="match status" value="1"/>
</dbReference>
<keyword evidence="6 12" id="KW-0808">Transferase</keyword>
<organism evidence="18">
    <name type="scientific">Enterobius vermicularis</name>
    <name type="common">Human pinworm</name>
    <dbReference type="NCBI Taxonomy" id="51028"/>
    <lineage>
        <taxon>Eukaryota</taxon>
        <taxon>Metazoa</taxon>
        <taxon>Ecdysozoa</taxon>
        <taxon>Nematoda</taxon>
        <taxon>Chromadorea</taxon>
        <taxon>Rhabditida</taxon>
        <taxon>Spirurina</taxon>
        <taxon>Oxyuridomorpha</taxon>
        <taxon>Oxyuroidea</taxon>
        <taxon>Oxyuridae</taxon>
        <taxon>Enterobius</taxon>
    </lineage>
</organism>
<dbReference type="InterPro" id="IPR045322">
    <property type="entry name" value="HECTD1/TRIP12-like"/>
</dbReference>
<evidence type="ECO:0000259" key="15">
    <source>
        <dbReference type="PROSITE" id="PS50918"/>
    </source>
</evidence>
<feature type="region of interest" description="Disordered" evidence="13">
    <location>
        <begin position="588"/>
        <end position="683"/>
    </location>
</feature>
<feature type="active site" description="Glycyl thioester intermediate" evidence="11">
    <location>
        <position position="1583"/>
    </location>
</feature>
<evidence type="ECO:0000256" key="5">
    <source>
        <dbReference type="ARBA" id="ARBA00022553"/>
    </source>
</evidence>
<evidence type="ECO:0000256" key="3">
    <source>
        <dbReference type="ARBA" id="ARBA00004906"/>
    </source>
</evidence>
<dbReference type="GO" id="GO:0008270">
    <property type="term" value="F:zinc ion binding"/>
    <property type="evidence" value="ECO:0007669"/>
    <property type="project" value="InterPro"/>
</dbReference>
<evidence type="ECO:0000256" key="2">
    <source>
        <dbReference type="ARBA" id="ARBA00004642"/>
    </source>
</evidence>
<dbReference type="InterPro" id="IPR011989">
    <property type="entry name" value="ARM-like"/>
</dbReference>
<proteinExistence type="inferred from homology"/>
<dbReference type="GO" id="GO:0006281">
    <property type="term" value="P:DNA repair"/>
    <property type="evidence" value="ECO:0007669"/>
    <property type="project" value="UniProtKB-KW"/>
</dbReference>
<dbReference type="InterPro" id="IPR037197">
    <property type="entry name" value="WWE_dom_sf"/>
</dbReference>
<evidence type="ECO:0000256" key="1">
    <source>
        <dbReference type="ARBA" id="ARBA00000885"/>
    </source>
</evidence>
<evidence type="ECO:0000256" key="10">
    <source>
        <dbReference type="ARBA" id="ARBA00023242"/>
    </source>
</evidence>
<keyword evidence="9" id="KW-0234">DNA repair</keyword>
<dbReference type="SMART" id="SM00678">
    <property type="entry name" value="WWE"/>
    <property type="match status" value="1"/>
</dbReference>
<feature type="compositionally biased region" description="Polar residues" evidence="13">
    <location>
        <begin position="588"/>
        <end position="597"/>
    </location>
</feature>
<keyword evidence="5" id="KW-0597">Phosphoprotein</keyword>
<feature type="domain" description="WWE" evidence="15">
    <location>
        <begin position="308"/>
        <end position="385"/>
    </location>
</feature>
<dbReference type="Pfam" id="PF02825">
    <property type="entry name" value="WWE"/>
    <property type="match status" value="1"/>
</dbReference>
<evidence type="ECO:0000256" key="9">
    <source>
        <dbReference type="ARBA" id="ARBA00023204"/>
    </source>
</evidence>
<feature type="compositionally biased region" description="Acidic residues" evidence="13">
    <location>
        <begin position="963"/>
        <end position="976"/>
    </location>
</feature>
<dbReference type="UniPathway" id="UPA00143"/>
<feature type="domain" description="HECT" evidence="14">
    <location>
        <begin position="1274"/>
        <end position="1602"/>
    </location>
</feature>
<dbReference type="WBParaSite" id="EVEC_0000516401-mRNA-1">
    <property type="protein sequence ID" value="EVEC_0000516401-mRNA-1"/>
    <property type="gene ID" value="EVEC_0000516401"/>
</dbReference>
<comment type="catalytic activity">
    <reaction evidence="1 12">
        <text>S-ubiquitinyl-[E2 ubiquitin-conjugating enzyme]-L-cysteine + [acceptor protein]-L-lysine = [E2 ubiquitin-conjugating enzyme]-L-cysteine + N(6)-ubiquitinyl-[acceptor protein]-L-lysine.</text>
        <dbReference type="EC" id="2.3.2.26"/>
    </reaction>
</comment>
<evidence type="ECO:0000256" key="7">
    <source>
        <dbReference type="ARBA" id="ARBA00022763"/>
    </source>
</evidence>
<dbReference type="Pfam" id="PF00632">
    <property type="entry name" value="HECT"/>
    <property type="match status" value="1"/>
</dbReference>